<dbReference type="RefSeq" id="WP_344515831.1">
    <property type="nucleotide sequence ID" value="NZ_BAAATU010000034.1"/>
</dbReference>
<dbReference type="EMBL" id="JBHSPU010000022">
    <property type="protein sequence ID" value="MFC5916906.1"/>
    <property type="molecule type" value="Genomic_DNA"/>
</dbReference>
<organism evidence="1 2">
    <name type="scientific">Streptomyces pulveraceus</name>
    <dbReference type="NCBI Taxonomy" id="68258"/>
    <lineage>
        <taxon>Bacteria</taxon>
        <taxon>Bacillati</taxon>
        <taxon>Actinomycetota</taxon>
        <taxon>Actinomycetes</taxon>
        <taxon>Kitasatosporales</taxon>
        <taxon>Streptomycetaceae</taxon>
        <taxon>Streptomyces</taxon>
    </lineage>
</organism>
<protein>
    <submittedName>
        <fullName evidence="1">Uncharacterized protein</fullName>
    </submittedName>
</protein>
<sequence>MALVEIGHSGQGGEPEACYDGIRLTHRLIDDVVAGLHAKGYTGTPSDIGYDVHAGFPVWSTRVPEAREVDQTAGEDDPGPCLQTAVCRAASGRTTAV</sequence>
<comment type="caution">
    <text evidence="1">The sequence shown here is derived from an EMBL/GenBank/DDBJ whole genome shotgun (WGS) entry which is preliminary data.</text>
</comment>
<reference evidence="2" key="1">
    <citation type="journal article" date="2019" name="Int. J. Syst. Evol. Microbiol.">
        <title>The Global Catalogue of Microorganisms (GCM) 10K type strain sequencing project: providing services to taxonomists for standard genome sequencing and annotation.</title>
        <authorList>
            <consortium name="The Broad Institute Genomics Platform"/>
            <consortium name="The Broad Institute Genome Sequencing Center for Infectious Disease"/>
            <person name="Wu L."/>
            <person name="Ma J."/>
        </authorList>
    </citation>
    <scope>NUCLEOTIDE SEQUENCE [LARGE SCALE GENOMIC DNA]</scope>
    <source>
        <strain evidence="2">JCM 4147</strain>
    </source>
</reference>
<proteinExistence type="predicted"/>
<accession>A0ABW1GPY2</accession>
<gene>
    <name evidence="1" type="ORF">ACFP1B_26280</name>
</gene>
<keyword evidence="2" id="KW-1185">Reference proteome</keyword>
<dbReference type="Proteomes" id="UP001596200">
    <property type="component" value="Unassembled WGS sequence"/>
</dbReference>
<evidence type="ECO:0000313" key="1">
    <source>
        <dbReference type="EMBL" id="MFC5916906.1"/>
    </source>
</evidence>
<name>A0ABW1GPY2_9ACTN</name>
<evidence type="ECO:0000313" key="2">
    <source>
        <dbReference type="Proteomes" id="UP001596200"/>
    </source>
</evidence>